<dbReference type="GO" id="GO:0005576">
    <property type="term" value="C:extracellular region"/>
    <property type="evidence" value="ECO:0007669"/>
    <property type="project" value="UniProtKB-SubCell"/>
</dbReference>
<feature type="domain" description="VWFA" evidence="7">
    <location>
        <begin position="255"/>
        <end position="429"/>
    </location>
</feature>
<comment type="subcellular location">
    <subcellularLocation>
        <location evidence="1">Secreted</location>
    </subcellularLocation>
</comment>
<keyword evidence="5" id="KW-0325">Glycoprotein</keyword>
<dbReference type="EMBL" id="JBJQND010000013">
    <property type="protein sequence ID" value="KAL3858158.1"/>
    <property type="molecule type" value="Genomic_DNA"/>
</dbReference>
<dbReference type="PRINTS" id="PR00453">
    <property type="entry name" value="VWFADOMAIN"/>
</dbReference>
<gene>
    <name evidence="8" type="ORF">ACJMK2_012763</name>
</gene>
<evidence type="ECO:0000256" key="6">
    <source>
        <dbReference type="SAM" id="SignalP"/>
    </source>
</evidence>
<reference evidence="8 9" key="1">
    <citation type="submission" date="2024-11" db="EMBL/GenBank/DDBJ databases">
        <title>Chromosome-level genome assembly of the freshwater bivalve Anodonta woodiana.</title>
        <authorList>
            <person name="Chen X."/>
        </authorList>
    </citation>
    <scope>NUCLEOTIDE SEQUENCE [LARGE SCALE GENOMIC DNA]</scope>
    <source>
        <strain evidence="8">MN2024</strain>
        <tissue evidence="8">Gills</tissue>
    </source>
</reference>
<dbReference type="Pfam" id="PF00092">
    <property type="entry name" value="VWA"/>
    <property type="match status" value="3"/>
</dbReference>
<keyword evidence="9" id="KW-1185">Reference proteome</keyword>
<dbReference type="SMART" id="SM00327">
    <property type="entry name" value="VWA"/>
    <property type="match status" value="3"/>
</dbReference>
<evidence type="ECO:0000256" key="1">
    <source>
        <dbReference type="ARBA" id="ARBA00004613"/>
    </source>
</evidence>
<evidence type="ECO:0000256" key="4">
    <source>
        <dbReference type="ARBA" id="ARBA00022737"/>
    </source>
</evidence>
<dbReference type="AlphaFoldDB" id="A0ABD3VBL7"/>
<evidence type="ECO:0000259" key="7">
    <source>
        <dbReference type="PROSITE" id="PS50234"/>
    </source>
</evidence>
<dbReference type="Proteomes" id="UP001634394">
    <property type="component" value="Unassembled WGS sequence"/>
</dbReference>
<organism evidence="8 9">
    <name type="scientific">Sinanodonta woodiana</name>
    <name type="common">Chinese pond mussel</name>
    <name type="synonym">Anodonta woodiana</name>
    <dbReference type="NCBI Taxonomy" id="1069815"/>
    <lineage>
        <taxon>Eukaryota</taxon>
        <taxon>Metazoa</taxon>
        <taxon>Spiralia</taxon>
        <taxon>Lophotrochozoa</taxon>
        <taxon>Mollusca</taxon>
        <taxon>Bivalvia</taxon>
        <taxon>Autobranchia</taxon>
        <taxon>Heteroconchia</taxon>
        <taxon>Palaeoheterodonta</taxon>
        <taxon>Unionida</taxon>
        <taxon>Unionoidea</taxon>
        <taxon>Unionidae</taxon>
        <taxon>Unioninae</taxon>
        <taxon>Sinanodonta</taxon>
    </lineage>
</organism>
<dbReference type="SUPFAM" id="SSF53300">
    <property type="entry name" value="vWA-like"/>
    <property type="match status" value="3"/>
</dbReference>
<evidence type="ECO:0000256" key="2">
    <source>
        <dbReference type="ARBA" id="ARBA00022525"/>
    </source>
</evidence>
<dbReference type="InterPro" id="IPR002035">
    <property type="entry name" value="VWF_A"/>
</dbReference>
<keyword evidence="2" id="KW-0964">Secreted</keyword>
<dbReference type="PANTHER" id="PTHR24020">
    <property type="entry name" value="COLLAGEN ALPHA"/>
    <property type="match status" value="1"/>
</dbReference>
<evidence type="ECO:0000256" key="5">
    <source>
        <dbReference type="ARBA" id="ARBA00023180"/>
    </source>
</evidence>
<keyword evidence="3 6" id="KW-0732">Signal</keyword>
<evidence type="ECO:0000256" key="3">
    <source>
        <dbReference type="ARBA" id="ARBA00022729"/>
    </source>
</evidence>
<dbReference type="InterPro" id="IPR036465">
    <property type="entry name" value="vWFA_dom_sf"/>
</dbReference>
<feature type="signal peptide" evidence="6">
    <location>
        <begin position="1"/>
        <end position="21"/>
    </location>
</feature>
<evidence type="ECO:0000313" key="8">
    <source>
        <dbReference type="EMBL" id="KAL3858158.1"/>
    </source>
</evidence>
<dbReference type="InterPro" id="IPR050525">
    <property type="entry name" value="ECM_Assembly_Org"/>
</dbReference>
<protein>
    <recommendedName>
        <fullName evidence="7">VWFA domain-containing protein</fullName>
    </recommendedName>
</protein>
<accession>A0ABD3VBL7</accession>
<proteinExistence type="predicted"/>
<dbReference type="PANTHER" id="PTHR24020:SF20">
    <property type="entry name" value="PH DOMAIN-CONTAINING PROTEIN"/>
    <property type="match status" value="1"/>
</dbReference>
<sequence length="634" mass="70669">MVYAMSAVILMALLGAAPAFGQLSDAEYYCGNKPADVVFLLDVSNSIWGPDFQKQLEFVNNVVEIFQIADNTTRIGVGSFSNHFHREFALNRYFNKAQVKRAISRISQRQGYATNTGNALWHMRTKMFIESEGARTGVAKVAIVLTDGQSSNMAKTVYEAFRAKMENIQIFAIGIGSNINSRELRIMASSPPEEFFFEVENYAALDALKQTLAVRTCKVTAPPTTTTTTTTTTTPSTTTSLLDAARERCRGKALDIVFALDSSDNIIDEDLEQQAMFFRSLVDQFDVTSGNVRFGSFMYSDQIQKMFDLNEYENAETIKDALMKLGTTAGSSRVSHALTHVLTKSFRRSITRPNAAQVGIIITGSPSKHMEQSKKVAMKAKRSGLQFIAIGVGEKVDSEELRVISASSDGSHYFQLHSFHQLMKILPELVHQVCQVPEPDIPMSDQTCGDRQSADMMFLLDSVNAGKKNTRKAFNFLKALVDKLAIDKERIQVGLMSPECQEEKSGFKLNEFTNKESAVSAFGEVKGTDFHSILHQMRRRAFSPQEGGRKDAKKIAILVVDGELEEPLETLVEAQRARTHGVEVYVVQVGKGQTQDELLMMCDEPTQQHFFKVDNYDELMELSDKLIQALCDEL</sequence>
<evidence type="ECO:0000313" key="9">
    <source>
        <dbReference type="Proteomes" id="UP001634394"/>
    </source>
</evidence>
<dbReference type="Gene3D" id="3.40.50.410">
    <property type="entry name" value="von Willebrand factor, type A domain"/>
    <property type="match status" value="3"/>
</dbReference>
<name>A0ABD3VBL7_SINWO</name>
<feature type="domain" description="VWFA" evidence="7">
    <location>
        <begin position="455"/>
        <end position="626"/>
    </location>
</feature>
<feature type="domain" description="VWFA" evidence="7">
    <location>
        <begin position="36"/>
        <end position="212"/>
    </location>
</feature>
<keyword evidence="4" id="KW-0677">Repeat</keyword>
<feature type="chain" id="PRO_5044802216" description="VWFA domain-containing protein" evidence="6">
    <location>
        <begin position="22"/>
        <end position="634"/>
    </location>
</feature>
<dbReference type="FunFam" id="3.40.50.410:FF:000004">
    <property type="entry name" value="collagen alpha-6(VI) chain"/>
    <property type="match status" value="1"/>
</dbReference>
<comment type="caution">
    <text evidence="8">The sequence shown here is derived from an EMBL/GenBank/DDBJ whole genome shotgun (WGS) entry which is preliminary data.</text>
</comment>
<dbReference type="CDD" id="cd01450">
    <property type="entry name" value="vWFA_subfamily_ECM"/>
    <property type="match status" value="1"/>
</dbReference>
<dbReference type="PROSITE" id="PS50234">
    <property type="entry name" value="VWFA"/>
    <property type="match status" value="3"/>
</dbReference>